<evidence type="ECO:0000313" key="11">
    <source>
        <dbReference type="EMBL" id="KAK9819219.1"/>
    </source>
</evidence>
<evidence type="ECO:0000256" key="4">
    <source>
        <dbReference type="ARBA" id="ARBA00022723"/>
    </source>
</evidence>
<dbReference type="PRINTS" id="PR00385">
    <property type="entry name" value="P450"/>
</dbReference>
<evidence type="ECO:0000256" key="9">
    <source>
        <dbReference type="RuleBase" id="RU000461"/>
    </source>
</evidence>
<dbReference type="Pfam" id="PF00067">
    <property type="entry name" value="p450"/>
    <property type="match status" value="1"/>
</dbReference>
<accession>A0AAW1QAI3</accession>
<dbReference type="PRINTS" id="PR00463">
    <property type="entry name" value="EP450I"/>
</dbReference>
<feature type="binding site" description="axial binding residue" evidence="8">
    <location>
        <position position="436"/>
    </location>
    <ligand>
        <name>heme</name>
        <dbReference type="ChEBI" id="CHEBI:30413"/>
    </ligand>
    <ligandPart>
        <name>Fe</name>
        <dbReference type="ChEBI" id="CHEBI:18248"/>
    </ligandPart>
</feature>
<keyword evidence="7 9" id="KW-0503">Monooxygenase</keyword>
<evidence type="ECO:0000313" key="12">
    <source>
        <dbReference type="Proteomes" id="UP001438707"/>
    </source>
</evidence>
<name>A0AAW1QAI3_9CHLO</name>
<dbReference type="PANTHER" id="PTHR24286:SF24">
    <property type="entry name" value="LANOSTEROL 14-ALPHA DEMETHYLASE"/>
    <property type="match status" value="1"/>
</dbReference>
<dbReference type="InterPro" id="IPR036396">
    <property type="entry name" value="Cyt_P450_sf"/>
</dbReference>
<feature type="region of interest" description="Disordered" evidence="10">
    <location>
        <begin position="1"/>
        <end position="62"/>
    </location>
</feature>
<comment type="caution">
    <text evidence="11">The sequence shown here is derived from an EMBL/GenBank/DDBJ whole genome shotgun (WGS) entry which is preliminary data.</text>
</comment>
<evidence type="ECO:0008006" key="13">
    <source>
        <dbReference type="Google" id="ProtNLM"/>
    </source>
</evidence>
<feature type="compositionally biased region" description="Low complexity" evidence="10">
    <location>
        <begin position="10"/>
        <end position="25"/>
    </location>
</feature>
<evidence type="ECO:0000256" key="1">
    <source>
        <dbReference type="ARBA" id="ARBA00001971"/>
    </source>
</evidence>
<dbReference type="AlphaFoldDB" id="A0AAW1QAI3"/>
<reference evidence="11 12" key="1">
    <citation type="journal article" date="2024" name="Nat. Commun.">
        <title>Phylogenomics reveals the evolutionary origins of lichenization in chlorophyte algae.</title>
        <authorList>
            <person name="Puginier C."/>
            <person name="Libourel C."/>
            <person name="Otte J."/>
            <person name="Skaloud P."/>
            <person name="Haon M."/>
            <person name="Grisel S."/>
            <person name="Petersen M."/>
            <person name="Berrin J.G."/>
            <person name="Delaux P.M."/>
            <person name="Dal Grande F."/>
            <person name="Keller J."/>
        </authorList>
    </citation>
    <scope>NUCLEOTIDE SEQUENCE [LARGE SCALE GENOMIC DNA]</scope>
    <source>
        <strain evidence="11 12">SAG 2145</strain>
    </source>
</reference>
<feature type="compositionally biased region" description="Basic residues" evidence="10">
    <location>
        <begin position="32"/>
        <end position="42"/>
    </location>
</feature>
<evidence type="ECO:0000256" key="6">
    <source>
        <dbReference type="ARBA" id="ARBA00023004"/>
    </source>
</evidence>
<evidence type="ECO:0000256" key="2">
    <source>
        <dbReference type="ARBA" id="ARBA00010617"/>
    </source>
</evidence>
<gene>
    <name evidence="11" type="ORF">WJX74_006766</name>
</gene>
<dbReference type="Gene3D" id="1.10.630.10">
    <property type="entry name" value="Cytochrome P450"/>
    <property type="match status" value="1"/>
</dbReference>
<dbReference type="EMBL" id="JALJOS010000049">
    <property type="protein sequence ID" value="KAK9819219.1"/>
    <property type="molecule type" value="Genomic_DNA"/>
</dbReference>
<comment type="cofactor">
    <cofactor evidence="1 8">
        <name>heme</name>
        <dbReference type="ChEBI" id="CHEBI:30413"/>
    </cofactor>
</comment>
<dbReference type="InterPro" id="IPR017972">
    <property type="entry name" value="Cyt_P450_CS"/>
</dbReference>
<evidence type="ECO:0000256" key="10">
    <source>
        <dbReference type="SAM" id="MobiDB-lite"/>
    </source>
</evidence>
<dbReference type="PROSITE" id="PS00086">
    <property type="entry name" value="CYTOCHROME_P450"/>
    <property type="match status" value="1"/>
</dbReference>
<dbReference type="PANTHER" id="PTHR24286">
    <property type="entry name" value="CYTOCHROME P450 26"/>
    <property type="match status" value="1"/>
</dbReference>
<protein>
    <recommendedName>
        <fullName evidence="13">Cytochrome P450</fullName>
    </recommendedName>
</protein>
<keyword evidence="6 8" id="KW-0408">Iron</keyword>
<evidence type="ECO:0000256" key="5">
    <source>
        <dbReference type="ARBA" id="ARBA00023002"/>
    </source>
</evidence>
<keyword evidence="12" id="KW-1185">Reference proteome</keyword>
<sequence>MSPVGLQHTLSASPAAPVARRAPLSHAQLAPRQHRNPCHCRSRSGSVDQLSLPGDKAPPGPADFVLPTHLERLRKYGPVYKLGSSDSKTVVVADPSEVQALLSADFHHVANDWGKGVLDLLGPYALVNQQGEMHKAARRVLTKGFSKEATLAYVPDVVRLASEFLSRWSQAENIPLLGELKCFNFDISCSLIMGFDVEEQERRQQRKHFTALTAGFFAAPFEQSNPLAAAALTARTKLREGIHPRVTSAPDQAASDGDTQKAKQLTPLQRLNAIAEAEDEALSLEELLDQSLMLLNASTETTAFTMCNMIMELESNPSIAQKLADEQKALAEEHGQDLSGVLLDHMVYGEAVIREALRIHSPVPFVFRKALTDLTVGSYTIPEGWTLQLALRQMDLEPHMVPEQPGFHPERWLDDSGNLIEQPRSFMPFGGGAHLCLGWMLAKLEMKVLIALLVRGFTCQQARPSQPLAATVSDKDDIILMSFRAKY</sequence>
<dbReference type="GO" id="GO:0004497">
    <property type="term" value="F:monooxygenase activity"/>
    <property type="evidence" value="ECO:0007669"/>
    <property type="project" value="UniProtKB-KW"/>
</dbReference>
<keyword evidence="3 8" id="KW-0349">Heme</keyword>
<keyword evidence="4 8" id="KW-0479">Metal-binding</keyword>
<proteinExistence type="inferred from homology"/>
<dbReference type="SUPFAM" id="SSF48264">
    <property type="entry name" value="Cytochrome P450"/>
    <property type="match status" value="1"/>
</dbReference>
<dbReference type="GO" id="GO:0005506">
    <property type="term" value="F:iron ion binding"/>
    <property type="evidence" value="ECO:0007669"/>
    <property type="project" value="InterPro"/>
</dbReference>
<comment type="similarity">
    <text evidence="2 9">Belongs to the cytochrome P450 family.</text>
</comment>
<dbReference type="GO" id="GO:0016705">
    <property type="term" value="F:oxidoreductase activity, acting on paired donors, with incorporation or reduction of molecular oxygen"/>
    <property type="evidence" value="ECO:0007669"/>
    <property type="project" value="InterPro"/>
</dbReference>
<evidence type="ECO:0000256" key="7">
    <source>
        <dbReference type="ARBA" id="ARBA00023033"/>
    </source>
</evidence>
<dbReference type="GO" id="GO:0016125">
    <property type="term" value="P:sterol metabolic process"/>
    <property type="evidence" value="ECO:0007669"/>
    <property type="project" value="TreeGrafter"/>
</dbReference>
<dbReference type="InterPro" id="IPR001128">
    <property type="entry name" value="Cyt_P450"/>
</dbReference>
<evidence type="ECO:0000256" key="8">
    <source>
        <dbReference type="PIRSR" id="PIRSR602401-1"/>
    </source>
</evidence>
<evidence type="ECO:0000256" key="3">
    <source>
        <dbReference type="ARBA" id="ARBA00022617"/>
    </source>
</evidence>
<dbReference type="GO" id="GO:0020037">
    <property type="term" value="F:heme binding"/>
    <property type="evidence" value="ECO:0007669"/>
    <property type="project" value="InterPro"/>
</dbReference>
<dbReference type="Proteomes" id="UP001438707">
    <property type="component" value="Unassembled WGS sequence"/>
</dbReference>
<keyword evidence="5 9" id="KW-0560">Oxidoreductase</keyword>
<organism evidence="11 12">
    <name type="scientific">Apatococcus lobatus</name>
    <dbReference type="NCBI Taxonomy" id="904363"/>
    <lineage>
        <taxon>Eukaryota</taxon>
        <taxon>Viridiplantae</taxon>
        <taxon>Chlorophyta</taxon>
        <taxon>core chlorophytes</taxon>
        <taxon>Trebouxiophyceae</taxon>
        <taxon>Chlorellales</taxon>
        <taxon>Chlorellaceae</taxon>
        <taxon>Apatococcus</taxon>
    </lineage>
</organism>
<dbReference type="InterPro" id="IPR002401">
    <property type="entry name" value="Cyt_P450_E_grp-I"/>
</dbReference>